<proteinExistence type="predicted"/>
<dbReference type="GO" id="GO:0004180">
    <property type="term" value="F:carboxypeptidase activity"/>
    <property type="evidence" value="ECO:0007669"/>
    <property type="project" value="UniProtKB-KW"/>
</dbReference>
<keyword evidence="2" id="KW-0121">Carboxypeptidase</keyword>
<name>A0A939EX38_9BACT</name>
<keyword evidence="2" id="KW-0378">Hydrolase</keyword>
<protein>
    <submittedName>
        <fullName evidence="2">Carboxypeptidase-like regulatory domain-containing protein</fullName>
    </submittedName>
</protein>
<organism evidence="2 3">
    <name type="scientific">Hymenobacter telluris</name>
    <dbReference type="NCBI Taxonomy" id="2816474"/>
    <lineage>
        <taxon>Bacteria</taxon>
        <taxon>Pseudomonadati</taxon>
        <taxon>Bacteroidota</taxon>
        <taxon>Cytophagia</taxon>
        <taxon>Cytophagales</taxon>
        <taxon>Hymenobacteraceae</taxon>
        <taxon>Hymenobacter</taxon>
    </lineage>
</organism>
<evidence type="ECO:0000313" key="2">
    <source>
        <dbReference type="EMBL" id="MBO0358787.1"/>
    </source>
</evidence>
<evidence type="ECO:0000313" key="3">
    <source>
        <dbReference type="Proteomes" id="UP000664144"/>
    </source>
</evidence>
<keyword evidence="1" id="KW-0732">Signal</keyword>
<dbReference type="Gene3D" id="2.60.40.1120">
    <property type="entry name" value="Carboxypeptidase-like, regulatory domain"/>
    <property type="match status" value="1"/>
</dbReference>
<dbReference type="InterPro" id="IPR008969">
    <property type="entry name" value="CarboxyPept-like_regulatory"/>
</dbReference>
<dbReference type="Proteomes" id="UP000664144">
    <property type="component" value="Unassembled WGS sequence"/>
</dbReference>
<dbReference type="RefSeq" id="WP_206984716.1">
    <property type="nucleotide sequence ID" value="NZ_JAFLQZ010000007.1"/>
</dbReference>
<sequence>MRYAAILLLFLLVNTTGGWAQSTLNGTIRDSLTQKPLELASVFLANTTYGASTNASGQFTIKNVPAGPYDLIVSYVGYQLFKRRITVGNGAQPLELLLTPSAQQLKGVTVRPNPNRESDYQKFAETFLGRTSFSRQCRIRNPDAVLVAFDAEQNQLTASSPTFVQVDNDALGYRVKYYGLEFTLNFKQQYVSFYGWPVFEEMTPRRNKQRQRWLTNREKAYRGSLTHFLKSVRDNDLAQQGFLVRKLRIVPNPRFARTDSLRKALLRARRNQALTAAEMDSIDRWVKMPPNFSMLYMAERPIDSLRRAEFTPKRVYLRFSDYLQVSYLREAPDPLYQPARPFGAPPGPVARPIRQISLLTLTQPEVEILPNGQLVEPLAVLTDEYWAFEKMGELLPLDYQPPPSTTPR</sequence>
<gene>
    <name evidence="2" type="ORF">J0X19_12585</name>
</gene>
<reference evidence="2" key="1">
    <citation type="submission" date="2021-03" db="EMBL/GenBank/DDBJ databases">
        <authorList>
            <person name="Kim M.K."/>
        </authorList>
    </citation>
    <scope>NUCLEOTIDE SEQUENCE</scope>
    <source>
        <strain evidence="2">BT186</strain>
    </source>
</reference>
<feature type="chain" id="PRO_5037543140" evidence="1">
    <location>
        <begin position="21"/>
        <end position="408"/>
    </location>
</feature>
<evidence type="ECO:0000256" key="1">
    <source>
        <dbReference type="SAM" id="SignalP"/>
    </source>
</evidence>
<dbReference type="EMBL" id="JAFLQZ010000007">
    <property type="protein sequence ID" value="MBO0358787.1"/>
    <property type="molecule type" value="Genomic_DNA"/>
</dbReference>
<accession>A0A939EX38</accession>
<comment type="caution">
    <text evidence="2">The sequence shown here is derived from an EMBL/GenBank/DDBJ whole genome shotgun (WGS) entry which is preliminary data.</text>
</comment>
<dbReference type="AlphaFoldDB" id="A0A939EX38"/>
<dbReference type="SUPFAM" id="SSF49464">
    <property type="entry name" value="Carboxypeptidase regulatory domain-like"/>
    <property type="match status" value="1"/>
</dbReference>
<feature type="signal peptide" evidence="1">
    <location>
        <begin position="1"/>
        <end position="20"/>
    </location>
</feature>
<dbReference type="Pfam" id="PF13715">
    <property type="entry name" value="CarbopepD_reg_2"/>
    <property type="match status" value="1"/>
</dbReference>
<keyword evidence="2" id="KW-0645">Protease</keyword>
<keyword evidence="3" id="KW-1185">Reference proteome</keyword>